<sequence>MSSQRGNVKRTRPPTHKNVYAFKNNLHDTSKRTAAIRQVEMIGLCTRCKEILDWKVKYKKYKPLTHPKSCIKCGQRTVKRAYYTICDSCAESLKVCAKCGEAKEIVIPPPNPREVEEEKLFEENLRGMRERERRTLLRIMQSGDQEKMAKVTEKIKSAATAKDSNAPSSDEDDDDDKEEYDDDNEVEEGNDGSESVDSDEGECREREDKR</sequence>
<evidence type="ECO:0000256" key="1">
    <source>
        <dbReference type="SAM" id="MobiDB-lite"/>
    </source>
</evidence>
<accession>A0A0X3P6D3</accession>
<proteinExistence type="predicted"/>
<dbReference type="EMBL" id="GEEE01019643">
    <property type="protein sequence ID" value="JAP43582.1"/>
    <property type="molecule type" value="Transcribed_RNA"/>
</dbReference>
<feature type="compositionally biased region" description="Basic and acidic residues" evidence="1">
    <location>
        <begin position="144"/>
        <end position="156"/>
    </location>
</feature>
<organism evidence="2">
    <name type="scientific">Schistocephalus solidus</name>
    <name type="common">Tapeworm</name>
    <dbReference type="NCBI Taxonomy" id="70667"/>
    <lineage>
        <taxon>Eukaryota</taxon>
        <taxon>Metazoa</taxon>
        <taxon>Spiralia</taxon>
        <taxon>Lophotrochozoa</taxon>
        <taxon>Platyhelminthes</taxon>
        <taxon>Cestoda</taxon>
        <taxon>Eucestoda</taxon>
        <taxon>Diphyllobothriidea</taxon>
        <taxon>Diphyllobothriidae</taxon>
        <taxon>Schistocephalus</taxon>
    </lineage>
</organism>
<name>A0A0X3P6D3_SCHSO</name>
<gene>
    <name evidence="2" type="primary">CI085</name>
    <name evidence="2" type="ORF">TR105158</name>
</gene>
<feature type="compositionally biased region" description="Acidic residues" evidence="1">
    <location>
        <begin position="169"/>
        <end position="200"/>
    </location>
</feature>
<reference evidence="2" key="1">
    <citation type="submission" date="2016-01" db="EMBL/GenBank/DDBJ databases">
        <title>Reference transcriptome for the parasite Schistocephalus solidus: insights into the molecular evolution of parasitism.</title>
        <authorList>
            <person name="Hebert F.O."/>
            <person name="Grambauer S."/>
            <person name="Barber I."/>
            <person name="Landry C.R."/>
            <person name="Aubin-Horth N."/>
        </authorList>
    </citation>
    <scope>NUCLEOTIDE SEQUENCE</scope>
</reference>
<feature type="region of interest" description="Disordered" evidence="1">
    <location>
        <begin position="141"/>
        <end position="210"/>
    </location>
</feature>
<dbReference type="PANTHER" id="PTHR22876:SF5">
    <property type="entry name" value="CHROMOSOME 9 OPEN READING FRAME 85"/>
    <property type="match status" value="1"/>
</dbReference>
<dbReference type="Pfam" id="PF10217">
    <property type="entry name" value="DUF2039"/>
    <property type="match status" value="1"/>
</dbReference>
<protein>
    <submittedName>
        <fullName evidence="2">Uncharacterized protein C9orf85 homolog</fullName>
    </submittedName>
</protein>
<dbReference type="InterPro" id="IPR019351">
    <property type="entry name" value="DUF2039"/>
</dbReference>
<dbReference type="AlphaFoldDB" id="A0A0X3P6D3"/>
<feature type="compositionally biased region" description="Basic and acidic residues" evidence="1">
    <location>
        <begin position="201"/>
        <end position="210"/>
    </location>
</feature>
<evidence type="ECO:0000313" key="2">
    <source>
        <dbReference type="EMBL" id="JAP43582.1"/>
    </source>
</evidence>
<dbReference type="PANTHER" id="PTHR22876">
    <property type="entry name" value="ZGC:101016"/>
    <property type="match status" value="1"/>
</dbReference>